<proteinExistence type="predicted"/>
<protein>
    <submittedName>
        <fullName evidence="3 5">Uncharacterized protein</fullName>
    </submittedName>
</protein>
<dbReference type="OrthoDB" id="3540210at2759"/>
<feature type="region of interest" description="Disordered" evidence="1">
    <location>
        <begin position="613"/>
        <end position="648"/>
    </location>
</feature>
<dbReference type="EMBL" id="MU003722">
    <property type="protein sequence ID" value="KAF2802620.1"/>
    <property type="molecule type" value="Genomic_DNA"/>
</dbReference>
<reference evidence="5" key="2">
    <citation type="submission" date="2020-04" db="EMBL/GenBank/DDBJ databases">
        <authorList>
            <consortium name="NCBI Genome Project"/>
        </authorList>
    </citation>
    <scope>NUCLEOTIDE SEQUENCE</scope>
    <source>
        <strain evidence="5">CBS 304.34</strain>
    </source>
</reference>
<evidence type="ECO:0000313" key="5">
    <source>
        <dbReference type="RefSeq" id="XP_033569584.1"/>
    </source>
</evidence>
<evidence type="ECO:0000313" key="3">
    <source>
        <dbReference type="EMBL" id="KAF2802620.1"/>
    </source>
</evidence>
<dbReference type="AlphaFoldDB" id="A0A6A6Y1T8"/>
<feature type="transmembrane region" description="Helical" evidence="2">
    <location>
        <begin position="28"/>
        <end position="48"/>
    </location>
</feature>
<feature type="non-terminal residue" evidence="3">
    <location>
        <position position="1"/>
    </location>
</feature>
<name>A0A6A6Y1T8_9PEZI</name>
<dbReference type="RefSeq" id="XP_033569584.1">
    <property type="nucleotide sequence ID" value="XM_033714829.1"/>
</dbReference>
<dbReference type="Proteomes" id="UP000504636">
    <property type="component" value="Unplaced"/>
</dbReference>
<reference evidence="5" key="3">
    <citation type="submission" date="2025-04" db="UniProtKB">
        <authorList>
            <consortium name="RefSeq"/>
        </authorList>
    </citation>
    <scope>IDENTIFICATION</scope>
    <source>
        <strain evidence="5">CBS 304.34</strain>
    </source>
</reference>
<accession>A0A6A6Y1T8</accession>
<feature type="compositionally biased region" description="Acidic residues" evidence="1">
    <location>
        <begin position="629"/>
        <end position="639"/>
    </location>
</feature>
<keyword evidence="2" id="KW-1133">Transmembrane helix</keyword>
<feature type="transmembrane region" description="Helical" evidence="2">
    <location>
        <begin position="522"/>
        <end position="544"/>
    </location>
</feature>
<feature type="non-terminal residue" evidence="3">
    <location>
        <position position="648"/>
    </location>
</feature>
<evidence type="ECO:0000256" key="2">
    <source>
        <dbReference type="SAM" id="Phobius"/>
    </source>
</evidence>
<feature type="transmembrane region" description="Helical" evidence="2">
    <location>
        <begin position="107"/>
        <end position="127"/>
    </location>
</feature>
<sequence>IHVGTWTNWSYGSIRGGTVTLPRPDGGLLTAFIALFVTYVGTRFWRLLCFTIHTALSKFDAPQDALYHQRQAVLRNSSTGVNGFMTYLQLIWTWKIHANMQTASRRILPFISFSSACFMGFAVAGIFSSRISTNVGDEVLITGSNNSGFLDSNLHRNMDDTAAFLTPYASQLIVARANYAQNCYHSSASAADCQPFVQTSLPFKAIYDAPCPFQHNMCRSQDSSLILDTGLIDSLHDLGLNTPPAYRFQIRRVLQCAPVIQEGYTDVRRGSNGTQFLRFHYGGNVIYNTTDITYDVQDREKFSDSSVLAIPELRRNDADTLLFFLSSNSIIFSSPIDDLWYSSHTPSGIKVLSPNMETKNKTYFSDDPARVLGCLSQSQICNPNLSKGQSCTPLSGDSPADETIRQVFGDDSLSDFTQWIASMVANQLLNVHDIVDTLGSSSLTSRYKLNGGLQSPLPSNQWQLEVQHWFATHLTSLQWIWVEVATGPSDSSVEPWLQRARNPTEAQMYRSQKVRRTDYTNFSILGLSLTFTIGGLIVIASYMAEPLTQCVQKRRKLNGYARLEWISNDMLQLQRLAHEELGLGQWSRATDDIPVTKVGDMLGVLDFSDPGHPKLKAPAMTNAEHGTDSDEDKDEESSDSAETAVAIP</sequence>
<reference evidence="3 5" key="1">
    <citation type="journal article" date="2020" name="Stud. Mycol.">
        <title>101 Dothideomycetes genomes: a test case for predicting lifestyles and emergence of pathogens.</title>
        <authorList>
            <person name="Haridas S."/>
            <person name="Albert R."/>
            <person name="Binder M."/>
            <person name="Bloem J."/>
            <person name="Labutti K."/>
            <person name="Salamov A."/>
            <person name="Andreopoulos B."/>
            <person name="Baker S."/>
            <person name="Barry K."/>
            <person name="Bills G."/>
            <person name="Bluhm B."/>
            <person name="Cannon C."/>
            <person name="Castanera R."/>
            <person name="Culley D."/>
            <person name="Daum C."/>
            <person name="Ezra D."/>
            <person name="Gonzalez J."/>
            <person name="Henrissat B."/>
            <person name="Kuo A."/>
            <person name="Liang C."/>
            <person name="Lipzen A."/>
            <person name="Lutzoni F."/>
            <person name="Magnuson J."/>
            <person name="Mondo S."/>
            <person name="Nolan M."/>
            <person name="Ohm R."/>
            <person name="Pangilinan J."/>
            <person name="Park H.-J."/>
            <person name="Ramirez L."/>
            <person name="Alfaro M."/>
            <person name="Sun H."/>
            <person name="Tritt A."/>
            <person name="Yoshinaga Y."/>
            <person name="Zwiers L.-H."/>
            <person name="Turgeon B."/>
            <person name="Goodwin S."/>
            <person name="Spatafora J."/>
            <person name="Crous P."/>
            <person name="Grigoriev I."/>
        </authorList>
    </citation>
    <scope>NUCLEOTIDE SEQUENCE</scope>
    <source>
        <strain evidence="3 5">CBS 304.34</strain>
    </source>
</reference>
<organism evidence="3">
    <name type="scientific">Mytilinidion resinicola</name>
    <dbReference type="NCBI Taxonomy" id="574789"/>
    <lineage>
        <taxon>Eukaryota</taxon>
        <taxon>Fungi</taxon>
        <taxon>Dikarya</taxon>
        <taxon>Ascomycota</taxon>
        <taxon>Pezizomycotina</taxon>
        <taxon>Dothideomycetes</taxon>
        <taxon>Pleosporomycetidae</taxon>
        <taxon>Mytilinidiales</taxon>
        <taxon>Mytilinidiaceae</taxon>
        <taxon>Mytilinidion</taxon>
    </lineage>
</organism>
<keyword evidence="4" id="KW-1185">Reference proteome</keyword>
<gene>
    <name evidence="3 5" type="ORF">BDZ99DRAFT_371732</name>
</gene>
<keyword evidence="2" id="KW-0812">Transmembrane</keyword>
<evidence type="ECO:0000256" key="1">
    <source>
        <dbReference type="SAM" id="MobiDB-lite"/>
    </source>
</evidence>
<evidence type="ECO:0000313" key="4">
    <source>
        <dbReference type="Proteomes" id="UP000504636"/>
    </source>
</evidence>
<keyword evidence="2" id="KW-0472">Membrane</keyword>
<dbReference type="GeneID" id="54455722"/>